<dbReference type="InterPro" id="IPR002772">
    <property type="entry name" value="Glyco_hydro_3_C"/>
</dbReference>
<feature type="domain" description="Glycoside hydrolase family 3 C-terminal" evidence="8">
    <location>
        <begin position="519"/>
        <end position="687"/>
    </location>
</feature>
<accession>A0A1G8KZ31</accession>
<evidence type="ECO:0000256" key="4">
    <source>
        <dbReference type="ARBA" id="ARBA00022801"/>
    </source>
</evidence>
<keyword evidence="4" id="KW-0378">Hydrolase</keyword>
<evidence type="ECO:0000256" key="1">
    <source>
        <dbReference type="ARBA" id="ARBA00001231"/>
    </source>
</evidence>
<feature type="chain" id="PRO_5039032911" description="beta-N-acetylhexosaminidase" evidence="6">
    <location>
        <begin position="21"/>
        <end position="695"/>
    </location>
</feature>
<protein>
    <recommendedName>
        <fullName evidence="3">beta-N-acetylhexosaminidase</fullName>
        <ecNumber evidence="3">3.2.1.52</ecNumber>
    </recommendedName>
</protein>
<feature type="signal peptide" evidence="6">
    <location>
        <begin position="1"/>
        <end position="20"/>
    </location>
</feature>
<dbReference type="PANTHER" id="PTHR30480:SF13">
    <property type="entry name" value="BETA-HEXOSAMINIDASE"/>
    <property type="match status" value="1"/>
</dbReference>
<keyword evidence="10" id="KW-1185">Reference proteome</keyword>
<evidence type="ECO:0000256" key="5">
    <source>
        <dbReference type="ARBA" id="ARBA00023295"/>
    </source>
</evidence>
<feature type="domain" description="Glycoside hydrolase family 3 N-terminal" evidence="7">
    <location>
        <begin position="148"/>
        <end position="475"/>
    </location>
</feature>
<dbReference type="SUPFAM" id="SSF52279">
    <property type="entry name" value="Beta-D-glucan exohydrolase, C-terminal domain"/>
    <property type="match status" value="1"/>
</dbReference>
<dbReference type="GO" id="GO:0009254">
    <property type="term" value="P:peptidoglycan turnover"/>
    <property type="evidence" value="ECO:0007669"/>
    <property type="project" value="TreeGrafter"/>
</dbReference>
<evidence type="ECO:0000256" key="3">
    <source>
        <dbReference type="ARBA" id="ARBA00012663"/>
    </source>
</evidence>
<evidence type="ECO:0000259" key="7">
    <source>
        <dbReference type="Pfam" id="PF00933"/>
    </source>
</evidence>
<comment type="catalytic activity">
    <reaction evidence="1">
        <text>Hydrolysis of terminal non-reducing N-acetyl-D-hexosamine residues in N-acetyl-beta-D-hexosaminides.</text>
        <dbReference type="EC" id="3.2.1.52"/>
    </reaction>
</comment>
<dbReference type="EC" id="3.2.1.52" evidence="3"/>
<dbReference type="Gene3D" id="3.20.20.300">
    <property type="entry name" value="Glycoside hydrolase, family 3, N-terminal domain"/>
    <property type="match status" value="1"/>
</dbReference>
<dbReference type="InterPro" id="IPR001764">
    <property type="entry name" value="Glyco_hydro_3_N"/>
</dbReference>
<dbReference type="GO" id="GO:0004563">
    <property type="term" value="F:beta-N-acetylhexosaminidase activity"/>
    <property type="evidence" value="ECO:0007669"/>
    <property type="project" value="UniProtKB-EC"/>
</dbReference>
<dbReference type="EMBL" id="FNEN01000002">
    <property type="protein sequence ID" value="SDI48607.1"/>
    <property type="molecule type" value="Genomic_DNA"/>
</dbReference>
<dbReference type="AlphaFoldDB" id="A0A1G8KZ31"/>
<dbReference type="InterPro" id="IPR036962">
    <property type="entry name" value="Glyco_hydro_3_N_sf"/>
</dbReference>
<dbReference type="PANTHER" id="PTHR30480">
    <property type="entry name" value="BETA-HEXOSAMINIDASE-RELATED"/>
    <property type="match status" value="1"/>
</dbReference>
<dbReference type="Proteomes" id="UP000198853">
    <property type="component" value="Unassembled WGS sequence"/>
</dbReference>
<evidence type="ECO:0000313" key="10">
    <source>
        <dbReference type="Proteomes" id="UP000198853"/>
    </source>
</evidence>
<evidence type="ECO:0000259" key="8">
    <source>
        <dbReference type="Pfam" id="PF01915"/>
    </source>
</evidence>
<reference evidence="9 10" key="1">
    <citation type="submission" date="2016-10" db="EMBL/GenBank/DDBJ databases">
        <authorList>
            <person name="de Groot N.N."/>
        </authorList>
    </citation>
    <scope>NUCLEOTIDE SEQUENCE [LARGE SCALE GENOMIC DNA]</scope>
    <source>
        <strain evidence="9 10">DSM 21771</strain>
    </source>
</reference>
<dbReference type="Gene3D" id="3.40.50.1700">
    <property type="entry name" value="Glycoside hydrolase family 3 C-terminal domain"/>
    <property type="match status" value="1"/>
</dbReference>
<dbReference type="Pfam" id="PF00933">
    <property type="entry name" value="Glyco_hydro_3"/>
    <property type="match status" value="1"/>
</dbReference>
<dbReference type="Gene3D" id="2.60.40.1080">
    <property type="match status" value="1"/>
</dbReference>
<dbReference type="GO" id="GO:0005975">
    <property type="term" value="P:carbohydrate metabolic process"/>
    <property type="evidence" value="ECO:0007669"/>
    <property type="project" value="InterPro"/>
</dbReference>
<sequence>MRLFVKNSVLLVLMACLAFAGGSLSFSQAENQNDGKDLILYENIEQVDVLSPEEISFQAMNVYEDGDFTFVNDGIAWHSNNEDVATVDEHGDIEWTGQPGRTYIEASNGSDQDQIVLHYKPDEEGGPDIVKQTDERHALVEDAINGMTIEEKVGQMLMPEFRTWHNEKVTKMLPAIEQLVERYHLGGVVLFGENVQTPAQTVELISDYQAASDKYGMLITSDQEGGLVTRLSFGTGMPGNMALGAGNNPAMSKRVGRTIGAELEALGINMNLAPSFDVNNNPDNPVIGVRSFGEDPVAVARHGVAVMEGTQEAGVAVTAKHFPGHGDTDVDSHIGSPEVPHDRDRLSDVEWHPFQEAINHDVDAIMTAHVALPAIENSGKEITLPATLSEKVLTGLMREEMGYEGVIYTDSLQMNAIASHFTPVEAAIRAIQAGSDIVLMPVDVEEVAEWLITAVQEGEISEERIDDSVERILTLKLKRGIVKEEHPFPVEEKIEQAEATVRSDEHLQVEKQAAEQGVTVVKNEDNALPIDPLEGETVVVLGTKYAGKLANALASHHPEVEAIALPENGKLSTAHRQKVQQADVVIAETHTSDADMRQADHPQMEMVRQLQNEISSPLISIGIRNPYDLMAYPEADVYVAQYGSFDANFAATANVLFGKVNPVGRLPVTIPSAEGGVLYETGHGLSYQDDEEFPF</sequence>
<evidence type="ECO:0000256" key="2">
    <source>
        <dbReference type="ARBA" id="ARBA00005336"/>
    </source>
</evidence>
<dbReference type="OrthoDB" id="9805821at2"/>
<gene>
    <name evidence="9" type="ORF">SAMN04488123_102390</name>
</gene>
<dbReference type="InterPro" id="IPR008964">
    <property type="entry name" value="Invasin/intimin_cell_adhesion"/>
</dbReference>
<dbReference type="Pfam" id="PF01915">
    <property type="entry name" value="Glyco_hydro_3_C"/>
    <property type="match status" value="1"/>
</dbReference>
<dbReference type="InterPro" id="IPR036881">
    <property type="entry name" value="Glyco_hydro_3_C_sf"/>
</dbReference>
<evidence type="ECO:0000313" key="9">
    <source>
        <dbReference type="EMBL" id="SDI48607.1"/>
    </source>
</evidence>
<dbReference type="SUPFAM" id="SSF49373">
    <property type="entry name" value="Invasin/intimin cell-adhesion fragments"/>
    <property type="match status" value="1"/>
</dbReference>
<dbReference type="InterPro" id="IPR017853">
    <property type="entry name" value="GH"/>
</dbReference>
<keyword evidence="5" id="KW-0326">Glycosidase</keyword>
<dbReference type="RefSeq" id="WP_090396271.1">
    <property type="nucleotide sequence ID" value="NZ_FNEN01000002.1"/>
</dbReference>
<proteinExistence type="inferred from homology"/>
<keyword evidence="6" id="KW-0732">Signal</keyword>
<dbReference type="SUPFAM" id="SSF51445">
    <property type="entry name" value="(Trans)glycosidases"/>
    <property type="match status" value="1"/>
</dbReference>
<comment type="similarity">
    <text evidence="2">Belongs to the glycosyl hydrolase 3 family.</text>
</comment>
<evidence type="ECO:0000256" key="6">
    <source>
        <dbReference type="SAM" id="SignalP"/>
    </source>
</evidence>
<organism evidence="9 10">
    <name type="scientific">Natribacillus halophilus</name>
    <dbReference type="NCBI Taxonomy" id="549003"/>
    <lineage>
        <taxon>Bacteria</taxon>
        <taxon>Bacillati</taxon>
        <taxon>Bacillota</taxon>
        <taxon>Bacilli</taxon>
        <taxon>Bacillales</taxon>
        <taxon>Bacillaceae</taxon>
        <taxon>Natribacillus</taxon>
    </lineage>
</organism>
<name>A0A1G8KZ31_9BACI</name>
<dbReference type="InterPro" id="IPR050226">
    <property type="entry name" value="NagZ_Beta-hexosaminidase"/>
</dbReference>